<dbReference type="Proteomes" id="UP000785679">
    <property type="component" value="Unassembled WGS sequence"/>
</dbReference>
<evidence type="ECO:0000313" key="1">
    <source>
        <dbReference type="EMBL" id="TNV86019.1"/>
    </source>
</evidence>
<protein>
    <submittedName>
        <fullName evidence="1">Uncharacterized protein</fullName>
    </submittedName>
</protein>
<evidence type="ECO:0000313" key="2">
    <source>
        <dbReference type="Proteomes" id="UP000785679"/>
    </source>
</evidence>
<gene>
    <name evidence="1" type="ORF">FGO68_gene3092</name>
</gene>
<organism evidence="1 2">
    <name type="scientific">Halteria grandinella</name>
    <dbReference type="NCBI Taxonomy" id="5974"/>
    <lineage>
        <taxon>Eukaryota</taxon>
        <taxon>Sar</taxon>
        <taxon>Alveolata</taxon>
        <taxon>Ciliophora</taxon>
        <taxon>Intramacronucleata</taxon>
        <taxon>Spirotrichea</taxon>
        <taxon>Stichotrichia</taxon>
        <taxon>Sporadotrichida</taxon>
        <taxon>Halteriidae</taxon>
        <taxon>Halteria</taxon>
    </lineage>
</organism>
<name>A0A8J8P546_HALGN</name>
<proteinExistence type="predicted"/>
<comment type="caution">
    <text evidence="1">The sequence shown here is derived from an EMBL/GenBank/DDBJ whole genome shotgun (WGS) entry which is preliminary data.</text>
</comment>
<sequence length="122" mass="13806">MQLTVCTQSVHDRSDLFQKSIVLCRRLLAKQLSPRTIETLSEIVTCTNAISEKEGINPQGYMLMPNNSKTENVNFLNSRPPRVNNSQLDIYLLRSNKITILSISSKVLSTIQLLCNKQQLDV</sequence>
<reference evidence="1" key="1">
    <citation type="submission" date="2019-06" db="EMBL/GenBank/DDBJ databases">
        <authorList>
            <person name="Zheng W."/>
        </authorList>
    </citation>
    <scope>NUCLEOTIDE SEQUENCE</scope>
    <source>
        <strain evidence="1">QDHG01</strain>
    </source>
</reference>
<accession>A0A8J8P546</accession>
<keyword evidence="2" id="KW-1185">Reference proteome</keyword>
<dbReference type="AlphaFoldDB" id="A0A8J8P546"/>
<dbReference type="EMBL" id="RRYP01001391">
    <property type="protein sequence ID" value="TNV86019.1"/>
    <property type="molecule type" value="Genomic_DNA"/>
</dbReference>